<dbReference type="RefSeq" id="WP_307355861.1">
    <property type="nucleotide sequence ID" value="NZ_BAAACJ010000030.1"/>
</dbReference>
<keyword evidence="2" id="KW-0132">Cell division</keyword>
<accession>A0ABU0JS89</accession>
<keyword evidence="1" id="KW-0472">Membrane</keyword>
<dbReference type="Proteomes" id="UP001224418">
    <property type="component" value="Unassembled WGS sequence"/>
</dbReference>
<organism evidence="2 3">
    <name type="scientific">Hathewaya limosa</name>
    <name type="common">Clostridium limosum</name>
    <dbReference type="NCBI Taxonomy" id="1536"/>
    <lineage>
        <taxon>Bacteria</taxon>
        <taxon>Bacillati</taxon>
        <taxon>Bacillota</taxon>
        <taxon>Clostridia</taxon>
        <taxon>Eubacteriales</taxon>
        <taxon>Clostridiaceae</taxon>
        <taxon>Hathewaya</taxon>
    </lineage>
</organism>
<name>A0ABU0JS89_HATLI</name>
<keyword evidence="1" id="KW-0812">Transmembrane</keyword>
<dbReference type="Pfam" id="PF14276">
    <property type="entry name" value="DUF4363"/>
    <property type="match status" value="1"/>
</dbReference>
<sequence>MKNSIISCVIFISMILGIIFCLNYLNQISAEIFSLNSVIEEHIVDEKWDLAYKASMSLLDTWNDHSVFISIFTNDNDLHSVSDEIVKLTQYIRCKNKDDSLVSVHSVKYFMNHIKDLQKPNIENIF</sequence>
<evidence type="ECO:0000313" key="3">
    <source>
        <dbReference type="Proteomes" id="UP001224418"/>
    </source>
</evidence>
<feature type="transmembrane region" description="Helical" evidence="1">
    <location>
        <begin position="5"/>
        <end position="25"/>
    </location>
</feature>
<evidence type="ECO:0000313" key="2">
    <source>
        <dbReference type="EMBL" id="MDQ0479945.1"/>
    </source>
</evidence>
<gene>
    <name evidence="2" type="ORF">QOZ93_001688</name>
</gene>
<dbReference type="GO" id="GO:0051301">
    <property type="term" value="P:cell division"/>
    <property type="evidence" value="ECO:0007669"/>
    <property type="project" value="UniProtKB-KW"/>
</dbReference>
<keyword evidence="1" id="KW-1133">Transmembrane helix</keyword>
<dbReference type="InterPro" id="IPR025373">
    <property type="entry name" value="DUF4363"/>
</dbReference>
<dbReference type="EMBL" id="JAUSWN010000013">
    <property type="protein sequence ID" value="MDQ0479945.1"/>
    <property type="molecule type" value="Genomic_DNA"/>
</dbReference>
<keyword evidence="2" id="KW-0131">Cell cycle</keyword>
<proteinExistence type="predicted"/>
<keyword evidence="3" id="KW-1185">Reference proteome</keyword>
<evidence type="ECO:0000256" key="1">
    <source>
        <dbReference type="SAM" id="Phobius"/>
    </source>
</evidence>
<reference evidence="2 3" key="1">
    <citation type="submission" date="2023-07" db="EMBL/GenBank/DDBJ databases">
        <title>Genomic Encyclopedia of Type Strains, Phase IV (KMG-IV): sequencing the most valuable type-strain genomes for metagenomic binning, comparative biology and taxonomic classification.</title>
        <authorList>
            <person name="Goeker M."/>
        </authorList>
    </citation>
    <scope>NUCLEOTIDE SEQUENCE [LARGE SCALE GENOMIC DNA]</scope>
    <source>
        <strain evidence="2 3">DSM 1400</strain>
    </source>
</reference>
<comment type="caution">
    <text evidence="2">The sequence shown here is derived from an EMBL/GenBank/DDBJ whole genome shotgun (WGS) entry which is preliminary data.</text>
</comment>
<protein>
    <submittedName>
        <fullName evidence="2">Cell division protein FtsL</fullName>
    </submittedName>
</protein>